<dbReference type="Gene3D" id="2.40.330.10">
    <property type="entry name" value="DNA-binding pseudobarrel domain"/>
    <property type="match status" value="1"/>
</dbReference>
<evidence type="ECO:0000256" key="2">
    <source>
        <dbReference type="ARBA" id="ARBA00023125"/>
    </source>
</evidence>
<dbReference type="InterPro" id="IPR015300">
    <property type="entry name" value="DNA-bd_pseudobarrel_sf"/>
</dbReference>
<keyword evidence="1" id="KW-0805">Transcription regulation</keyword>
<dbReference type="InterPro" id="IPR036770">
    <property type="entry name" value="Ankyrin_rpt-contain_sf"/>
</dbReference>
<dbReference type="OrthoDB" id="509436at2759"/>
<name>A0A2P6VN28_9CHLO</name>
<evidence type="ECO:0000313" key="8">
    <source>
        <dbReference type="Proteomes" id="UP000239649"/>
    </source>
</evidence>
<reference evidence="7 8" key="1">
    <citation type="journal article" date="2018" name="Plant J.">
        <title>Genome sequences of Chlorella sorokiniana UTEX 1602 and Micractinium conductrix SAG 241.80: implications to maltose excretion by a green alga.</title>
        <authorList>
            <person name="Arriola M.B."/>
            <person name="Velmurugan N."/>
            <person name="Zhang Y."/>
            <person name="Plunkett M.H."/>
            <person name="Hondzo H."/>
            <person name="Barney B.M."/>
        </authorList>
    </citation>
    <scope>NUCLEOTIDE SEQUENCE [LARGE SCALE GENOMIC DNA]</scope>
    <source>
        <strain evidence="7 8">SAG 241.80</strain>
    </source>
</reference>
<feature type="repeat" description="ANK" evidence="5">
    <location>
        <begin position="102"/>
        <end position="133"/>
    </location>
</feature>
<evidence type="ECO:0000256" key="4">
    <source>
        <dbReference type="ARBA" id="ARBA00023242"/>
    </source>
</evidence>
<dbReference type="AlphaFoldDB" id="A0A2P6VN28"/>
<dbReference type="SUPFAM" id="SSF101936">
    <property type="entry name" value="DNA-binding pseudobarrel domain"/>
    <property type="match status" value="1"/>
</dbReference>
<dbReference type="InterPro" id="IPR002110">
    <property type="entry name" value="Ankyrin_rpt"/>
</dbReference>
<evidence type="ECO:0000256" key="1">
    <source>
        <dbReference type="ARBA" id="ARBA00023015"/>
    </source>
</evidence>
<dbReference type="PROSITE" id="PS50088">
    <property type="entry name" value="ANK_REPEAT"/>
    <property type="match status" value="1"/>
</dbReference>
<dbReference type="CDD" id="cd10017">
    <property type="entry name" value="B3_DNA"/>
    <property type="match status" value="1"/>
</dbReference>
<sequence length="959" mass="102197">MQCQAKVWQPEVGHWKVARLEVARILLDTVLSLDPAASDAQLAASDGHGDNRLHLAASSWTPYRPEHAALAERLVPALLAAAPAALAQRVGADYKILWQSADGSTPAHLAAITGSMFLERLIDKGADLQAKDGFGRTPLEAAVMQGEPATAGLLLEQLQPSEGPPGLLLLAAQALDRPSSTRCPVLPGNAPLGSRFPAPANERYLALSPHYRAANVPQPRSSPGGASMTSCSQGCAPAVALPTSSAASADTSCSAPPTPAAEAMLVSKVLTYSDVSTEVARTGRIVLPRIQVQQCLPDLLRLCQAEHALAAARAGGPVKLSVDLAVEDEAGRSWVLLMKTWQNVVSGEHRPTFVLENTADFVRANRLAQGDTLAFCPHHDRMVLRTSLRADQLLPRTLKRGAAGAGAAGPAAKRRPSSAKAVAPALTHTPGWATPEPVLASSGGRKRHAASPPQASPFWQPGTSRAAEAAEALLFMHSAGSGLDSGASDGEHVPLSAGPSPAASRPPSPPSLVAAGRPAVPICRPIPVHCQPRPAAAAFGELLPPPPPLRATRAARPALPAEALAQAHTWLSAILAQQQQERRWIEQYNGMLLIRALQEKEAEPPRQPGPHHLLRSEHPAVELSCSSALFTDRPKPDVLKLRKRVTAWPLEFTFKADYHTATREFAYGLMCRDALVRGHITLNMPQQQIEYHKCVPLGVSINGGASLAVSASCRLEDQRLKPDLKLSVEFGTHNSSSDSGSAVFVGGAGGGSFDVQQRFKIAKGLALEVCGNVRLPSPAARYSPASGQPASAGSALRSSLAKELNALDHMFQHWKQEAAAKRAAAASARDFREPNEFSLALVVLNKRGELRRGTCVAQSWYFVPRQASSAAGELPCTRCCEEIRRRETFFVDRAAREWRQADEVCRGCMLCMMRSLLGDDDAAILEEAQAILGSAWRPTVNSALAEALQGERRPRLAEL</sequence>
<keyword evidence="3" id="KW-0804">Transcription</keyword>
<dbReference type="Gene3D" id="1.25.40.20">
    <property type="entry name" value="Ankyrin repeat-containing domain"/>
    <property type="match status" value="1"/>
</dbReference>
<organism evidence="7 8">
    <name type="scientific">Micractinium conductrix</name>
    <dbReference type="NCBI Taxonomy" id="554055"/>
    <lineage>
        <taxon>Eukaryota</taxon>
        <taxon>Viridiplantae</taxon>
        <taxon>Chlorophyta</taxon>
        <taxon>core chlorophytes</taxon>
        <taxon>Trebouxiophyceae</taxon>
        <taxon>Chlorellales</taxon>
        <taxon>Chlorellaceae</taxon>
        <taxon>Chlorella clade</taxon>
        <taxon>Micractinium</taxon>
    </lineage>
</organism>
<dbReference type="InterPro" id="IPR003340">
    <property type="entry name" value="B3_DNA-bd"/>
</dbReference>
<dbReference type="GO" id="GO:0003677">
    <property type="term" value="F:DNA binding"/>
    <property type="evidence" value="ECO:0007669"/>
    <property type="project" value="UniProtKB-KW"/>
</dbReference>
<feature type="region of interest" description="Disordered" evidence="6">
    <location>
        <begin position="483"/>
        <end position="512"/>
    </location>
</feature>
<dbReference type="PROSITE" id="PS50297">
    <property type="entry name" value="ANK_REP_REGION"/>
    <property type="match status" value="1"/>
</dbReference>
<evidence type="ECO:0000256" key="3">
    <source>
        <dbReference type="ARBA" id="ARBA00023163"/>
    </source>
</evidence>
<comment type="caution">
    <text evidence="7">The sequence shown here is derived from an EMBL/GenBank/DDBJ whole genome shotgun (WGS) entry which is preliminary data.</text>
</comment>
<proteinExistence type="predicted"/>
<evidence type="ECO:0000313" key="7">
    <source>
        <dbReference type="EMBL" id="PSC75490.1"/>
    </source>
</evidence>
<keyword evidence="4" id="KW-0539">Nucleus</keyword>
<dbReference type="PANTHER" id="PTHR48125:SF10">
    <property type="entry name" value="OS12G0136300 PROTEIN"/>
    <property type="match status" value="1"/>
</dbReference>
<keyword evidence="5" id="KW-0040">ANK repeat</keyword>
<protein>
    <submittedName>
        <fullName evidence="7">B3 domain-containing transcription factor ABI3</fullName>
    </submittedName>
</protein>
<dbReference type="PANTHER" id="PTHR48125">
    <property type="entry name" value="LP07818P1"/>
    <property type="match status" value="1"/>
</dbReference>
<keyword evidence="8" id="KW-1185">Reference proteome</keyword>
<evidence type="ECO:0000256" key="6">
    <source>
        <dbReference type="SAM" id="MobiDB-lite"/>
    </source>
</evidence>
<dbReference type="Proteomes" id="UP000239649">
    <property type="component" value="Unassembled WGS sequence"/>
</dbReference>
<keyword evidence="2" id="KW-0238">DNA-binding</keyword>
<feature type="compositionally biased region" description="Low complexity" evidence="6">
    <location>
        <begin position="483"/>
        <end position="503"/>
    </location>
</feature>
<dbReference type="EMBL" id="LHPF02000002">
    <property type="protein sequence ID" value="PSC75490.1"/>
    <property type="molecule type" value="Genomic_DNA"/>
</dbReference>
<evidence type="ECO:0000256" key="5">
    <source>
        <dbReference type="PROSITE-ProRule" id="PRU00023"/>
    </source>
</evidence>
<feature type="region of interest" description="Disordered" evidence="6">
    <location>
        <begin position="401"/>
        <end position="463"/>
    </location>
</feature>
<gene>
    <name evidence="7" type="ORF">C2E20_1144</name>
</gene>
<dbReference type="Pfam" id="PF12796">
    <property type="entry name" value="Ank_2"/>
    <property type="match status" value="1"/>
</dbReference>
<accession>A0A2P6VN28</accession>
<dbReference type="SUPFAM" id="SSF48403">
    <property type="entry name" value="Ankyrin repeat"/>
    <property type="match status" value="1"/>
</dbReference>